<proteinExistence type="predicted"/>
<reference evidence="2" key="1">
    <citation type="submission" date="2021-01" db="EMBL/GenBank/DDBJ databases">
        <authorList>
            <person name="Corre E."/>
            <person name="Pelletier E."/>
            <person name="Niang G."/>
            <person name="Scheremetjew M."/>
            <person name="Finn R."/>
            <person name="Kale V."/>
            <person name="Holt S."/>
            <person name="Cochrane G."/>
            <person name="Meng A."/>
            <person name="Brown T."/>
            <person name="Cohen L."/>
        </authorList>
    </citation>
    <scope>NUCLEOTIDE SEQUENCE</scope>
</reference>
<protein>
    <submittedName>
        <fullName evidence="2">Uncharacterized protein</fullName>
    </submittedName>
</protein>
<sequence length="175" mass="20032">MWNRARHAMTQYRFAEDPKYLHEIVDIVNRLEQEYEEVEDIFRGTLTDTVLICIRCCRSFVADPTPMNRKQMRAAWLKMTFSEQWTIQKIVVWQTDELRVREICFLAGKPSPRIRSTSKQKPRRRRSEPEVASTRISAKSGGTASTSTAISLAPTSSISCDGLCSASVAVRRMSL</sequence>
<feature type="region of interest" description="Disordered" evidence="1">
    <location>
        <begin position="111"/>
        <end position="146"/>
    </location>
</feature>
<feature type="compositionally biased region" description="Basic residues" evidence="1">
    <location>
        <begin position="116"/>
        <end position="126"/>
    </location>
</feature>
<evidence type="ECO:0000256" key="1">
    <source>
        <dbReference type="SAM" id="MobiDB-lite"/>
    </source>
</evidence>
<gene>
    <name evidence="2" type="ORF">NSCI0253_LOCUS22800</name>
</gene>
<name>A0A7S1ABY7_NOCSC</name>
<accession>A0A7S1ABY7</accession>
<organism evidence="2">
    <name type="scientific">Noctiluca scintillans</name>
    <name type="common">Sea sparkle</name>
    <name type="synonym">Red tide dinoflagellate</name>
    <dbReference type="NCBI Taxonomy" id="2966"/>
    <lineage>
        <taxon>Eukaryota</taxon>
        <taxon>Sar</taxon>
        <taxon>Alveolata</taxon>
        <taxon>Dinophyceae</taxon>
        <taxon>Noctilucales</taxon>
        <taxon>Noctilucaceae</taxon>
        <taxon>Noctiluca</taxon>
    </lineage>
</organism>
<dbReference type="EMBL" id="HBFQ01032397">
    <property type="protein sequence ID" value="CAD8848450.1"/>
    <property type="molecule type" value="Transcribed_RNA"/>
</dbReference>
<evidence type="ECO:0000313" key="2">
    <source>
        <dbReference type="EMBL" id="CAD8848450.1"/>
    </source>
</evidence>
<dbReference type="AlphaFoldDB" id="A0A7S1ABY7"/>
<feature type="compositionally biased region" description="Low complexity" evidence="1">
    <location>
        <begin position="136"/>
        <end position="146"/>
    </location>
</feature>